<gene>
    <name evidence="2" type="ORF">SAMN04488055_3419</name>
</gene>
<protein>
    <recommendedName>
        <fullName evidence="1">ZU5 domain-containing protein</fullName>
    </recommendedName>
</protein>
<accession>A0A1N6IX26</accession>
<proteinExistence type="predicted"/>
<sequence length="428" mass="46324">MTFAIMNKQNLNRMILLIALSLFSCKKSNQGSNPEKKPIPTEHGTAAGIATTQIIGPSGGIIQSPDGNIKIEIPAGALTSEVNLSIQPVTSTLQSATGTVYRLGPENVNFQKDVRISFKYTDENLIGTTENDLYIAYQDAEGYWRRVILTDIDKSNRILSVSTRHFSDWTLERIFYIKVRGESTLSANENTKLEVHYDDISTIHSTDNDALLAPGGPVPVKNIGGWFINGAGKVDNPSSNVVVYTAPASIPAPATIAVGVNIKNMVNKRHPDRPGNTGLVIVQVPIQLVPEEYFIWEFDGSSHIALSIDGALIGTTTNIIGTGLSGGVSLWLNEAKPGSYDQGSAVAAGNFSLQLSVSNQPSVIWLGTYYNCNESTPRYGKGKLNITNYGNIAGFIEGDFTATVYTRESSCTNRSKQISGSFKIRRKA</sequence>
<feature type="domain" description="ZU5" evidence="1">
    <location>
        <begin position="49"/>
        <end position="175"/>
    </location>
</feature>
<organism evidence="2 3">
    <name type="scientific">Chitinophaga niabensis</name>
    <dbReference type="NCBI Taxonomy" id="536979"/>
    <lineage>
        <taxon>Bacteria</taxon>
        <taxon>Pseudomonadati</taxon>
        <taxon>Bacteroidota</taxon>
        <taxon>Chitinophagia</taxon>
        <taxon>Chitinophagales</taxon>
        <taxon>Chitinophagaceae</taxon>
        <taxon>Chitinophaga</taxon>
    </lineage>
</organism>
<dbReference type="AlphaFoldDB" id="A0A1N6IX26"/>
<dbReference type="InterPro" id="IPR000906">
    <property type="entry name" value="ZU5_dom"/>
</dbReference>
<dbReference type="Gene3D" id="2.60.220.30">
    <property type="match status" value="1"/>
</dbReference>
<evidence type="ECO:0000313" key="3">
    <source>
        <dbReference type="Proteomes" id="UP000185003"/>
    </source>
</evidence>
<evidence type="ECO:0000259" key="1">
    <source>
        <dbReference type="PROSITE" id="PS51145"/>
    </source>
</evidence>
<reference evidence="3" key="1">
    <citation type="submission" date="2016-11" db="EMBL/GenBank/DDBJ databases">
        <authorList>
            <person name="Varghese N."/>
            <person name="Submissions S."/>
        </authorList>
    </citation>
    <scope>NUCLEOTIDE SEQUENCE [LARGE SCALE GENOMIC DNA]</scope>
    <source>
        <strain evidence="3">DSM 24787</strain>
    </source>
</reference>
<dbReference type="STRING" id="536979.SAMN04488055_3419"/>
<keyword evidence="3" id="KW-1185">Reference proteome</keyword>
<name>A0A1N6IX26_9BACT</name>
<dbReference type="PROSITE" id="PS51145">
    <property type="entry name" value="ZU5"/>
    <property type="match status" value="1"/>
</dbReference>
<evidence type="ECO:0000313" key="2">
    <source>
        <dbReference type="EMBL" id="SIO36505.1"/>
    </source>
</evidence>
<dbReference type="EMBL" id="FSRA01000002">
    <property type="protein sequence ID" value="SIO36505.1"/>
    <property type="molecule type" value="Genomic_DNA"/>
</dbReference>
<dbReference type="Proteomes" id="UP000185003">
    <property type="component" value="Unassembled WGS sequence"/>
</dbReference>